<evidence type="ECO:0000313" key="4">
    <source>
        <dbReference type="EMBL" id="KPI41100.1"/>
    </source>
</evidence>
<feature type="domain" description="J" evidence="3">
    <location>
        <begin position="7"/>
        <end position="74"/>
    </location>
</feature>
<evidence type="ECO:0000313" key="5">
    <source>
        <dbReference type="Proteomes" id="UP000038010"/>
    </source>
</evidence>
<dbReference type="InterPro" id="IPR036869">
    <property type="entry name" value="J_dom_sf"/>
</dbReference>
<organism evidence="4 5">
    <name type="scientific">Cyphellophora attinorum</name>
    <dbReference type="NCBI Taxonomy" id="1664694"/>
    <lineage>
        <taxon>Eukaryota</taxon>
        <taxon>Fungi</taxon>
        <taxon>Dikarya</taxon>
        <taxon>Ascomycota</taxon>
        <taxon>Pezizomycotina</taxon>
        <taxon>Eurotiomycetes</taxon>
        <taxon>Chaetothyriomycetidae</taxon>
        <taxon>Chaetothyriales</taxon>
        <taxon>Cyphellophoraceae</taxon>
        <taxon>Cyphellophora</taxon>
    </lineage>
</organism>
<reference evidence="4 5" key="1">
    <citation type="submission" date="2015-06" db="EMBL/GenBank/DDBJ databases">
        <title>Draft genome of the ant-associated black yeast Phialophora attae CBS 131958.</title>
        <authorList>
            <person name="Moreno L.F."/>
            <person name="Stielow B.J."/>
            <person name="de Hoog S."/>
            <person name="Vicente V.A."/>
            <person name="Weiss V.A."/>
            <person name="de Vries M."/>
            <person name="Cruz L.M."/>
            <person name="Souza E.M."/>
        </authorList>
    </citation>
    <scope>NUCLEOTIDE SEQUENCE [LARGE SCALE GENOMIC DNA]</scope>
    <source>
        <strain evidence="4 5">CBS 131958</strain>
    </source>
</reference>
<dbReference type="STRING" id="1664694.A0A0N1HRS9"/>
<dbReference type="Proteomes" id="UP000038010">
    <property type="component" value="Unassembled WGS sequence"/>
</dbReference>
<dbReference type="GeneID" id="28740473"/>
<feature type="region of interest" description="Disordered" evidence="2">
    <location>
        <begin position="126"/>
        <end position="145"/>
    </location>
</feature>
<dbReference type="EMBL" id="LFJN01000010">
    <property type="protein sequence ID" value="KPI41100.1"/>
    <property type="molecule type" value="Genomic_DNA"/>
</dbReference>
<keyword evidence="5" id="KW-1185">Reference proteome</keyword>
<dbReference type="PRINTS" id="PR00625">
    <property type="entry name" value="JDOMAIN"/>
</dbReference>
<dbReference type="InterPro" id="IPR051938">
    <property type="entry name" value="Apopto_cytoskel_mod"/>
</dbReference>
<dbReference type="PANTHER" id="PTHR44145">
    <property type="entry name" value="DNAJ HOMOLOG SUBFAMILY A MEMBER 3, MITOCHONDRIAL"/>
    <property type="match status" value="1"/>
</dbReference>
<evidence type="ECO:0000256" key="1">
    <source>
        <dbReference type="ARBA" id="ARBA00023186"/>
    </source>
</evidence>
<dbReference type="Pfam" id="PF00226">
    <property type="entry name" value="DnaJ"/>
    <property type="match status" value="1"/>
</dbReference>
<name>A0A0N1HRS9_9EURO</name>
<dbReference type="VEuPathDB" id="FungiDB:AB675_8168"/>
<sequence length="305" mass="35213">MKELSQPPHQILGVRRDASREEVKRRYHQLARQYHPDKNIHRQVWADIMFKELKQAYEIMTDHTEYQKYMKRFGKPKRNSPNDSPSGGYASFEIWEDAPSEAYRSTPDDFTVHRGKRMKKTRAGWMECPDNTESNAPSKSPPFVPHRDTNVPLTLERATERILSISSGWDCGISVLESLYAEPEVSLLPSLKAAKARTLALMYSLQRLKPQSNEPRGGRHAGMWEATALELDSINELNDFLEKYRQRLEEIFAAVCPRCRAKREGESLRWSQEHREMLPGLISSFEVEVEAQIQRCSAALPLILD</sequence>
<dbReference type="PANTHER" id="PTHR44145:SF3">
    <property type="entry name" value="DNAJ HOMOLOG SUBFAMILY A MEMBER 3, MITOCHONDRIAL"/>
    <property type="match status" value="1"/>
</dbReference>
<evidence type="ECO:0000256" key="2">
    <source>
        <dbReference type="SAM" id="MobiDB-lite"/>
    </source>
</evidence>
<dbReference type="PROSITE" id="PS50076">
    <property type="entry name" value="DNAJ_2"/>
    <property type="match status" value="1"/>
</dbReference>
<evidence type="ECO:0000259" key="3">
    <source>
        <dbReference type="PROSITE" id="PS50076"/>
    </source>
</evidence>
<dbReference type="SMART" id="SM00271">
    <property type="entry name" value="DnaJ"/>
    <property type="match status" value="1"/>
</dbReference>
<accession>A0A0N1HRS9</accession>
<dbReference type="RefSeq" id="XP_018001063.1">
    <property type="nucleotide sequence ID" value="XM_018148594.1"/>
</dbReference>
<proteinExistence type="predicted"/>
<gene>
    <name evidence="4" type="ORF">AB675_8168</name>
</gene>
<protein>
    <submittedName>
        <fullName evidence="4">Chaperone protein DnaJ</fullName>
    </submittedName>
</protein>
<dbReference type="AlphaFoldDB" id="A0A0N1HRS9"/>
<dbReference type="CDD" id="cd06257">
    <property type="entry name" value="DnaJ"/>
    <property type="match status" value="1"/>
</dbReference>
<dbReference type="InterPro" id="IPR001623">
    <property type="entry name" value="DnaJ_domain"/>
</dbReference>
<dbReference type="Gene3D" id="1.10.287.110">
    <property type="entry name" value="DnaJ domain"/>
    <property type="match status" value="1"/>
</dbReference>
<dbReference type="OrthoDB" id="10265645at2759"/>
<comment type="caution">
    <text evidence="4">The sequence shown here is derived from an EMBL/GenBank/DDBJ whole genome shotgun (WGS) entry which is preliminary data.</text>
</comment>
<dbReference type="SUPFAM" id="SSF46565">
    <property type="entry name" value="Chaperone J-domain"/>
    <property type="match status" value="1"/>
</dbReference>
<keyword evidence="1" id="KW-0143">Chaperone</keyword>